<evidence type="ECO:0000313" key="4">
    <source>
        <dbReference type="Proteomes" id="UP001168877"/>
    </source>
</evidence>
<dbReference type="GO" id="GO:0005778">
    <property type="term" value="C:peroxisomal membrane"/>
    <property type="evidence" value="ECO:0007669"/>
    <property type="project" value="TreeGrafter"/>
</dbReference>
<dbReference type="EMBL" id="JAUESC010000001">
    <property type="protein sequence ID" value="KAK0607419.1"/>
    <property type="molecule type" value="Genomic_DNA"/>
</dbReference>
<dbReference type="InterPro" id="IPR035463">
    <property type="entry name" value="Pex13"/>
</dbReference>
<dbReference type="GO" id="GO:0016560">
    <property type="term" value="P:protein import into peroxisome matrix, docking"/>
    <property type="evidence" value="ECO:0007669"/>
    <property type="project" value="InterPro"/>
</dbReference>
<organism evidence="2 4">
    <name type="scientific">Acer saccharum</name>
    <name type="common">Sugar maple</name>
    <dbReference type="NCBI Taxonomy" id="4024"/>
    <lineage>
        <taxon>Eukaryota</taxon>
        <taxon>Viridiplantae</taxon>
        <taxon>Streptophyta</taxon>
        <taxon>Embryophyta</taxon>
        <taxon>Tracheophyta</taxon>
        <taxon>Spermatophyta</taxon>
        <taxon>Magnoliopsida</taxon>
        <taxon>eudicotyledons</taxon>
        <taxon>Gunneridae</taxon>
        <taxon>Pentapetalae</taxon>
        <taxon>rosids</taxon>
        <taxon>malvids</taxon>
        <taxon>Sapindales</taxon>
        <taxon>Sapindaceae</taxon>
        <taxon>Hippocastanoideae</taxon>
        <taxon>Acereae</taxon>
        <taxon>Acer</taxon>
    </lineage>
</organism>
<evidence type="ECO:0000256" key="1">
    <source>
        <dbReference type="SAM" id="MobiDB-lite"/>
    </source>
</evidence>
<accession>A0AA39W2H2</accession>
<dbReference type="Proteomes" id="UP001168877">
    <property type="component" value="Unassembled WGS sequence"/>
</dbReference>
<evidence type="ECO:0000313" key="3">
    <source>
        <dbReference type="EMBL" id="KAK0607788.1"/>
    </source>
</evidence>
<comment type="caution">
    <text evidence="2">The sequence shown here is derived from an EMBL/GenBank/DDBJ whole genome shotgun (WGS) entry which is preliminary data.</text>
</comment>
<protein>
    <recommendedName>
        <fullName evidence="5">Peroxin-13</fullName>
    </recommendedName>
</protein>
<feature type="compositionally biased region" description="Polar residues" evidence="1">
    <location>
        <begin position="36"/>
        <end position="49"/>
    </location>
</feature>
<dbReference type="AlphaFoldDB" id="A0AA39W2H2"/>
<proteinExistence type="predicted"/>
<dbReference type="PANTHER" id="PTHR19332:SF10">
    <property type="entry name" value="PEROXIN-13"/>
    <property type="match status" value="1"/>
</dbReference>
<reference evidence="2" key="1">
    <citation type="journal article" date="2022" name="Plant J.">
        <title>Strategies of tolerance reflected in two North American maple genomes.</title>
        <authorList>
            <person name="McEvoy S.L."/>
            <person name="Sezen U.U."/>
            <person name="Trouern-Trend A."/>
            <person name="McMahon S.M."/>
            <person name="Schaberg P.G."/>
            <person name="Yang J."/>
            <person name="Wegrzyn J.L."/>
            <person name="Swenson N.G."/>
        </authorList>
    </citation>
    <scope>NUCLEOTIDE SEQUENCE</scope>
    <source>
        <strain evidence="2">NS2018</strain>
    </source>
</reference>
<keyword evidence="4" id="KW-1185">Reference proteome</keyword>
<sequence length="147" mass="15903">MSMDSKLQTPANSPPPKPWERAGATSGPIPFKPPSAGNTSDVVESSGTANPGEIFSTSDRTTTSNRNALGRPLPTRSWEQSYGTTNYGGYGSTMNYNSGIVSGSGMYGSYGGFGGGLYGGGMYGNSMYRGRLRWIVWIFWTVWWWDV</sequence>
<dbReference type="PANTHER" id="PTHR19332">
    <property type="entry name" value="PEROXISOMAL MEMBRANE PROTEIN PEX13"/>
    <property type="match status" value="1"/>
</dbReference>
<gene>
    <name evidence="2" type="ORF">LWI29_014685</name>
    <name evidence="3" type="ORF">LWI29_020539</name>
</gene>
<evidence type="ECO:0000313" key="2">
    <source>
        <dbReference type="EMBL" id="KAK0607419.1"/>
    </source>
</evidence>
<feature type="region of interest" description="Disordered" evidence="1">
    <location>
        <begin position="1"/>
        <end position="77"/>
    </location>
</feature>
<feature type="compositionally biased region" description="Low complexity" evidence="1">
    <location>
        <begin position="56"/>
        <end position="67"/>
    </location>
</feature>
<dbReference type="GO" id="GO:1990429">
    <property type="term" value="C:peroxisomal importomer complex"/>
    <property type="evidence" value="ECO:0007669"/>
    <property type="project" value="TreeGrafter"/>
</dbReference>
<reference evidence="2" key="2">
    <citation type="submission" date="2023-06" db="EMBL/GenBank/DDBJ databases">
        <authorList>
            <person name="Swenson N.G."/>
            <person name="Wegrzyn J.L."/>
            <person name="Mcevoy S.L."/>
        </authorList>
    </citation>
    <scope>NUCLEOTIDE SEQUENCE</scope>
    <source>
        <strain evidence="2">NS2018</strain>
        <tissue evidence="2">Leaf</tissue>
    </source>
</reference>
<dbReference type="EMBL" id="JAUESC010000001">
    <property type="protein sequence ID" value="KAK0607788.1"/>
    <property type="molecule type" value="Genomic_DNA"/>
</dbReference>
<feature type="compositionally biased region" description="Polar residues" evidence="1">
    <location>
        <begin position="1"/>
        <end position="11"/>
    </location>
</feature>
<evidence type="ECO:0008006" key="5">
    <source>
        <dbReference type="Google" id="ProtNLM"/>
    </source>
</evidence>
<name>A0AA39W2H2_ACESA</name>